<dbReference type="PANTHER" id="PTHR45829">
    <property type="entry name" value="MITOCHONDRIAL CARRIER PROTEIN RIM2"/>
    <property type="match status" value="1"/>
</dbReference>
<dbReference type="GO" id="GO:0005739">
    <property type="term" value="C:mitochondrion"/>
    <property type="evidence" value="ECO:0000318"/>
    <property type="project" value="GO_Central"/>
</dbReference>
<reference evidence="13" key="3">
    <citation type="submission" date="2015-06" db="UniProtKB">
        <authorList>
            <consortium name="EnsemblMetazoa"/>
        </authorList>
    </citation>
    <scope>IDENTIFICATION</scope>
</reference>
<protein>
    <submittedName>
        <fullName evidence="12 13">Uncharacterized protein</fullName>
    </submittedName>
</protein>
<evidence type="ECO:0000256" key="3">
    <source>
        <dbReference type="ARBA" id="ARBA00022448"/>
    </source>
</evidence>
<evidence type="ECO:0000256" key="7">
    <source>
        <dbReference type="ARBA" id="ARBA00022989"/>
    </source>
</evidence>
<comment type="similarity">
    <text evidence="2 11">Belongs to the mitochondrial carrier (TC 2.A.29) family.</text>
</comment>
<name>T1G035_HELRO</name>
<dbReference type="GeneID" id="20214433"/>
<evidence type="ECO:0000313" key="13">
    <source>
        <dbReference type="EnsemblMetazoa" id="HelroP70217"/>
    </source>
</evidence>
<dbReference type="EMBL" id="KB097700">
    <property type="protein sequence ID" value="ESN91701.1"/>
    <property type="molecule type" value="Genomic_DNA"/>
</dbReference>
<comment type="subcellular location">
    <subcellularLocation>
        <location evidence="1">Mitochondrion inner membrane</location>
        <topology evidence="1">Multi-pass membrane protein</topology>
    </subcellularLocation>
</comment>
<reference evidence="14" key="1">
    <citation type="submission" date="2012-12" db="EMBL/GenBank/DDBJ databases">
        <authorList>
            <person name="Hellsten U."/>
            <person name="Grimwood J."/>
            <person name="Chapman J.A."/>
            <person name="Shapiro H."/>
            <person name="Aerts A."/>
            <person name="Otillar R.P."/>
            <person name="Terry A.Y."/>
            <person name="Boore J.L."/>
            <person name="Simakov O."/>
            <person name="Marletaz F."/>
            <person name="Cho S.-J."/>
            <person name="Edsinger-Gonzales E."/>
            <person name="Havlak P."/>
            <person name="Kuo D.-H."/>
            <person name="Larsson T."/>
            <person name="Lv J."/>
            <person name="Arendt D."/>
            <person name="Savage R."/>
            <person name="Osoegawa K."/>
            <person name="de Jong P."/>
            <person name="Lindberg D.R."/>
            <person name="Seaver E.C."/>
            <person name="Weisblat D.A."/>
            <person name="Putnam N.H."/>
            <person name="Grigoriev I.V."/>
            <person name="Rokhsar D.S."/>
        </authorList>
    </citation>
    <scope>NUCLEOTIDE SEQUENCE</scope>
</reference>
<dbReference type="CTD" id="20214433"/>
<keyword evidence="7" id="KW-1133">Transmembrane helix</keyword>
<dbReference type="InterPro" id="IPR023395">
    <property type="entry name" value="MCP_dom_sf"/>
</dbReference>
<dbReference type="PROSITE" id="PS50920">
    <property type="entry name" value="SOLCAR"/>
    <property type="match status" value="2"/>
</dbReference>
<dbReference type="GO" id="GO:1990519">
    <property type="term" value="P:pyrimidine nucleotide import into mitochondrion"/>
    <property type="evidence" value="ECO:0000318"/>
    <property type="project" value="GO_Central"/>
</dbReference>
<dbReference type="EnsemblMetazoa" id="HelroT70217">
    <property type="protein sequence ID" value="HelroP70217"/>
    <property type="gene ID" value="HelroG70217"/>
</dbReference>
<evidence type="ECO:0000256" key="6">
    <source>
        <dbReference type="ARBA" id="ARBA00022792"/>
    </source>
</evidence>
<evidence type="ECO:0000256" key="11">
    <source>
        <dbReference type="RuleBase" id="RU000488"/>
    </source>
</evidence>
<reference evidence="12 14" key="2">
    <citation type="journal article" date="2013" name="Nature">
        <title>Insights into bilaterian evolution from three spiralian genomes.</title>
        <authorList>
            <person name="Simakov O."/>
            <person name="Marletaz F."/>
            <person name="Cho S.J."/>
            <person name="Edsinger-Gonzales E."/>
            <person name="Havlak P."/>
            <person name="Hellsten U."/>
            <person name="Kuo D.H."/>
            <person name="Larsson T."/>
            <person name="Lv J."/>
            <person name="Arendt D."/>
            <person name="Savage R."/>
            <person name="Osoegawa K."/>
            <person name="de Jong P."/>
            <person name="Grimwood J."/>
            <person name="Chapman J.A."/>
            <person name="Shapiro H."/>
            <person name="Aerts A."/>
            <person name="Otillar R.P."/>
            <person name="Terry A.Y."/>
            <person name="Boore J.L."/>
            <person name="Grigoriev I.V."/>
            <person name="Lindberg D.R."/>
            <person name="Seaver E.C."/>
            <person name="Weisblat D.A."/>
            <person name="Putnam N.H."/>
            <person name="Rokhsar D.S."/>
        </authorList>
    </citation>
    <scope>NUCLEOTIDE SEQUENCE</scope>
</reference>
<dbReference type="Gene3D" id="1.50.40.10">
    <property type="entry name" value="Mitochondrial carrier domain"/>
    <property type="match status" value="1"/>
</dbReference>
<evidence type="ECO:0000256" key="10">
    <source>
        <dbReference type="PROSITE-ProRule" id="PRU00282"/>
    </source>
</evidence>
<dbReference type="eggNOG" id="KOG0757">
    <property type="taxonomic scope" value="Eukaryota"/>
</dbReference>
<keyword evidence="4 10" id="KW-0812">Transmembrane</keyword>
<evidence type="ECO:0000256" key="1">
    <source>
        <dbReference type="ARBA" id="ARBA00004448"/>
    </source>
</evidence>
<evidence type="ECO:0000256" key="9">
    <source>
        <dbReference type="ARBA" id="ARBA00023136"/>
    </source>
</evidence>
<dbReference type="EMBL" id="AMQM01002168">
    <property type="status" value="NOT_ANNOTATED_CDS"/>
    <property type="molecule type" value="Genomic_DNA"/>
</dbReference>
<evidence type="ECO:0000256" key="2">
    <source>
        <dbReference type="ARBA" id="ARBA00006375"/>
    </source>
</evidence>
<dbReference type="KEGG" id="hro:HELRODRAFT_70217"/>
<proteinExistence type="inferred from homology"/>
<accession>T1G035</accession>
<evidence type="ECO:0000256" key="5">
    <source>
        <dbReference type="ARBA" id="ARBA00022737"/>
    </source>
</evidence>
<keyword evidence="6" id="KW-0999">Mitochondrion inner membrane</keyword>
<dbReference type="InterPro" id="IPR049562">
    <property type="entry name" value="SLC25A33/36-like"/>
</dbReference>
<dbReference type="PANTHER" id="PTHR45829:SF4">
    <property type="entry name" value="MITOCHONDRIAL CARRIER PROTEIN RIM2"/>
    <property type="match status" value="1"/>
</dbReference>
<evidence type="ECO:0000313" key="12">
    <source>
        <dbReference type="EMBL" id="ESN91701.1"/>
    </source>
</evidence>
<dbReference type="SUPFAM" id="SSF103506">
    <property type="entry name" value="Mitochondrial carrier"/>
    <property type="match status" value="1"/>
</dbReference>
<dbReference type="OrthoDB" id="269120at2759"/>
<dbReference type="HOGENOM" id="CLU_015166_6_0_1"/>
<dbReference type="Pfam" id="PF00153">
    <property type="entry name" value="Mito_carr"/>
    <property type="match status" value="3"/>
</dbReference>
<dbReference type="GO" id="GO:0015218">
    <property type="term" value="F:pyrimidine nucleotide transmembrane transporter activity"/>
    <property type="evidence" value="ECO:0000318"/>
    <property type="project" value="GO_Central"/>
</dbReference>
<organism evidence="13 14">
    <name type="scientific">Helobdella robusta</name>
    <name type="common">Californian leech</name>
    <dbReference type="NCBI Taxonomy" id="6412"/>
    <lineage>
        <taxon>Eukaryota</taxon>
        <taxon>Metazoa</taxon>
        <taxon>Spiralia</taxon>
        <taxon>Lophotrochozoa</taxon>
        <taxon>Annelida</taxon>
        <taxon>Clitellata</taxon>
        <taxon>Hirudinea</taxon>
        <taxon>Rhynchobdellida</taxon>
        <taxon>Glossiphoniidae</taxon>
        <taxon>Helobdella</taxon>
    </lineage>
</organism>
<evidence type="ECO:0000256" key="8">
    <source>
        <dbReference type="ARBA" id="ARBA00023128"/>
    </source>
</evidence>
<evidence type="ECO:0000256" key="4">
    <source>
        <dbReference type="ARBA" id="ARBA00022692"/>
    </source>
</evidence>
<dbReference type="Proteomes" id="UP000015101">
    <property type="component" value="Unassembled WGS sequence"/>
</dbReference>
<sequence length="345" mass="37789">GTAGAVLTCPLEVLKTRLQSSRLSLLTDRSHLTAAADHQNPQLLRNNSHKLSLSSLPSSCTCKTNNSSSRINDACRRLFVTTRGSTSAAGGGNVLIAEQTTGNIIVSEGAGALFKGLLPNLIGVAPSRAIYFAAYAQAKVFLNNSQLLNPDTPIVHLFAAAVAGSSSATCTNPLWVVKTRMQLNHTHSHTSRNKVSTLTCAKNIYRTGGIRAFYKGITASYYGLAETAIHLVVYEEIKRMISASRRLTLREVDFDPFRLFVEYMGAGAISKTIATTIAYPHEVARTRLREEGDKYKKFWQTLGQVQKEEGFRGLYRGLGVQMVRQIPNTAIMMATYEAVVYFFTN</sequence>
<dbReference type="GO" id="GO:0005743">
    <property type="term" value="C:mitochondrial inner membrane"/>
    <property type="evidence" value="ECO:0007669"/>
    <property type="project" value="UniProtKB-SubCell"/>
</dbReference>
<feature type="repeat" description="Solcar" evidence="10">
    <location>
        <begin position="151"/>
        <end position="240"/>
    </location>
</feature>
<keyword evidence="8" id="KW-0496">Mitochondrion</keyword>
<dbReference type="InParanoid" id="T1G035"/>
<evidence type="ECO:0000313" key="14">
    <source>
        <dbReference type="Proteomes" id="UP000015101"/>
    </source>
</evidence>
<dbReference type="STRING" id="6412.T1G035"/>
<keyword evidence="9 10" id="KW-0472">Membrane</keyword>
<dbReference type="InterPro" id="IPR018108">
    <property type="entry name" value="MCP_transmembrane"/>
</dbReference>
<feature type="repeat" description="Solcar" evidence="10">
    <location>
        <begin position="258"/>
        <end position="342"/>
    </location>
</feature>
<keyword evidence="14" id="KW-1185">Reference proteome</keyword>
<dbReference type="RefSeq" id="XP_009030104.1">
    <property type="nucleotide sequence ID" value="XM_009031856.1"/>
</dbReference>
<dbReference type="OMA" id="IACLIAY"/>
<keyword evidence="5" id="KW-0677">Repeat</keyword>
<dbReference type="AlphaFoldDB" id="T1G035"/>
<gene>
    <name evidence="13" type="primary">20214433</name>
    <name evidence="12" type="ORF">HELRODRAFT_70217</name>
</gene>
<keyword evidence="3 11" id="KW-0813">Transport</keyword>
<dbReference type="FunCoup" id="T1G035">
    <property type="interactions" value="1579"/>
</dbReference>